<feature type="transmembrane region" description="Helical" evidence="2">
    <location>
        <begin position="99"/>
        <end position="117"/>
    </location>
</feature>
<feature type="transmembrane region" description="Helical" evidence="2">
    <location>
        <begin position="252"/>
        <end position="272"/>
    </location>
</feature>
<keyword evidence="4" id="KW-1185">Reference proteome</keyword>
<evidence type="ECO:0000313" key="3">
    <source>
        <dbReference type="EMBL" id="KAJ7035669.1"/>
    </source>
</evidence>
<feature type="transmembrane region" description="Helical" evidence="2">
    <location>
        <begin position="64"/>
        <end position="87"/>
    </location>
</feature>
<sequence>MDSLPIDMSHPAVRDYLALVRLQVLTPLSLLINIASVLVCATAVNPSMRTISKLNPTSISPSPAVVSVYVGAMYLGQIGYCLLLVLARKPETKRTITKGVGLSLVFANWLMALWAVAWVFEWFILGTILQGLQIVLLLYSNIALLTYHSLNLTSRPFDMALIHAPLRFFFVLQLMLVFPLTLFIALGLTTPPLYDGTPADYNRHMWSGFGVVFGTNLVSLIVIVLRRDIVWCAAATWICVSIWALRPKPQPVYITVLVFTIIHPLSLILAYIHAYFYSRSEVEGNGAVVLPGDEHPALNHPPSETQVRGPREVDPEAVWGE</sequence>
<dbReference type="PANTHER" id="PTHR37992">
    <property type="entry name" value="EXPRESSED PROTEIN"/>
    <property type="match status" value="1"/>
</dbReference>
<gene>
    <name evidence="3" type="ORF">C8F04DRAFT_514803</name>
</gene>
<reference evidence="3" key="1">
    <citation type="submission" date="2023-03" db="EMBL/GenBank/DDBJ databases">
        <title>Massive genome expansion in bonnet fungi (Mycena s.s.) driven by repeated elements and novel gene families across ecological guilds.</title>
        <authorList>
            <consortium name="Lawrence Berkeley National Laboratory"/>
            <person name="Harder C.B."/>
            <person name="Miyauchi S."/>
            <person name="Viragh M."/>
            <person name="Kuo A."/>
            <person name="Thoen E."/>
            <person name="Andreopoulos B."/>
            <person name="Lu D."/>
            <person name="Skrede I."/>
            <person name="Drula E."/>
            <person name="Henrissat B."/>
            <person name="Morin E."/>
            <person name="Kohler A."/>
            <person name="Barry K."/>
            <person name="LaButti K."/>
            <person name="Morin E."/>
            <person name="Salamov A."/>
            <person name="Lipzen A."/>
            <person name="Mereny Z."/>
            <person name="Hegedus B."/>
            <person name="Baldrian P."/>
            <person name="Stursova M."/>
            <person name="Weitz H."/>
            <person name="Taylor A."/>
            <person name="Grigoriev I.V."/>
            <person name="Nagy L.G."/>
            <person name="Martin F."/>
            <person name="Kauserud H."/>
        </authorList>
    </citation>
    <scope>NUCLEOTIDE SEQUENCE</scope>
    <source>
        <strain evidence="3">CBHHK200</strain>
    </source>
</reference>
<organism evidence="3 4">
    <name type="scientific">Mycena alexandri</name>
    <dbReference type="NCBI Taxonomy" id="1745969"/>
    <lineage>
        <taxon>Eukaryota</taxon>
        <taxon>Fungi</taxon>
        <taxon>Dikarya</taxon>
        <taxon>Basidiomycota</taxon>
        <taxon>Agaricomycotina</taxon>
        <taxon>Agaricomycetes</taxon>
        <taxon>Agaricomycetidae</taxon>
        <taxon>Agaricales</taxon>
        <taxon>Marasmiineae</taxon>
        <taxon>Mycenaceae</taxon>
        <taxon>Mycena</taxon>
    </lineage>
</organism>
<feature type="transmembrane region" description="Helical" evidence="2">
    <location>
        <begin position="123"/>
        <end position="147"/>
    </location>
</feature>
<feature type="transmembrane region" description="Helical" evidence="2">
    <location>
        <begin position="229"/>
        <end position="246"/>
    </location>
</feature>
<name>A0AAD6SXX0_9AGAR</name>
<dbReference type="AlphaFoldDB" id="A0AAD6SXX0"/>
<evidence type="ECO:0000256" key="1">
    <source>
        <dbReference type="SAM" id="MobiDB-lite"/>
    </source>
</evidence>
<feature type="transmembrane region" description="Helical" evidence="2">
    <location>
        <begin position="24"/>
        <end position="44"/>
    </location>
</feature>
<keyword evidence="2" id="KW-1133">Transmembrane helix</keyword>
<protein>
    <submittedName>
        <fullName evidence="3">Uncharacterized protein</fullName>
    </submittedName>
</protein>
<evidence type="ECO:0000256" key="2">
    <source>
        <dbReference type="SAM" id="Phobius"/>
    </source>
</evidence>
<dbReference type="Proteomes" id="UP001218188">
    <property type="component" value="Unassembled WGS sequence"/>
</dbReference>
<keyword evidence="2" id="KW-0812">Transmembrane</keyword>
<keyword evidence="2" id="KW-0472">Membrane</keyword>
<feature type="transmembrane region" description="Helical" evidence="2">
    <location>
        <begin position="206"/>
        <end position="224"/>
    </location>
</feature>
<dbReference type="EMBL" id="JARJCM010000049">
    <property type="protein sequence ID" value="KAJ7035669.1"/>
    <property type="molecule type" value="Genomic_DNA"/>
</dbReference>
<accession>A0AAD6SXX0</accession>
<comment type="caution">
    <text evidence="3">The sequence shown here is derived from an EMBL/GenBank/DDBJ whole genome shotgun (WGS) entry which is preliminary data.</text>
</comment>
<feature type="transmembrane region" description="Helical" evidence="2">
    <location>
        <begin position="168"/>
        <end position="186"/>
    </location>
</feature>
<dbReference type="PANTHER" id="PTHR37992:SF1">
    <property type="entry name" value="DUF1774-DOMAIN-CONTAINING PROTEIN"/>
    <property type="match status" value="1"/>
</dbReference>
<feature type="region of interest" description="Disordered" evidence="1">
    <location>
        <begin position="293"/>
        <end position="321"/>
    </location>
</feature>
<proteinExistence type="predicted"/>
<evidence type="ECO:0000313" key="4">
    <source>
        <dbReference type="Proteomes" id="UP001218188"/>
    </source>
</evidence>
<dbReference type="InterPro" id="IPR013920">
    <property type="entry name" value="DUF1774_fun"/>
</dbReference>